<dbReference type="RefSeq" id="WP_231003015.1">
    <property type="nucleotide sequence ID" value="NZ_JAJNEC010000004.1"/>
</dbReference>
<protein>
    <recommendedName>
        <fullName evidence="9">Acetate kinase</fullName>
        <ecNumber evidence="9">2.7.2.1</ecNumber>
    </recommendedName>
    <alternativeName>
        <fullName evidence="9">Acetokinase</fullName>
    </alternativeName>
</protein>
<dbReference type="PIRSF" id="PIRSF000722">
    <property type="entry name" value="Acetate_prop_kin"/>
    <property type="match status" value="1"/>
</dbReference>
<dbReference type="NCBIfam" id="TIGR00016">
    <property type="entry name" value="ackA"/>
    <property type="match status" value="1"/>
</dbReference>
<dbReference type="Gene3D" id="3.30.420.40">
    <property type="match status" value="2"/>
</dbReference>
<feature type="binding site" evidence="9">
    <location>
        <position position="13"/>
    </location>
    <ligand>
        <name>Mg(2+)</name>
        <dbReference type="ChEBI" id="CHEBI:18420"/>
    </ligand>
</feature>
<evidence type="ECO:0000256" key="2">
    <source>
        <dbReference type="ARBA" id="ARBA00022490"/>
    </source>
</evidence>
<feature type="binding site" evidence="9">
    <location>
        <position position="92"/>
    </location>
    <ligand>
        <name>substrate</name>
    </ligand>
</feature>
<dbReference type="PROSITE" id="PS01075">
    <property type="entry name" value="ACETATE_KINASE_1"/>
    <property type="match status" value="1"/>
</dbReference>
<dbReference type="InterPro" id="IPR023865">
    <property type="entry name" value="Aliphatic_acid_kinase_CS"/>
</dbReference>
<evidence type="ECO:0000313" key="11">
    <source>
        <dbReference type="EMBL" id="MCD2422112.1"/>
    </source>
</evidence>
<sequence length="391" mass="42786">MAHTEDQYLLTVNAGSSSLKINIFKVTTDLGLVLNGSIQHIGSDDCLFLVTAEKGQVLKNTSAHCNSLAEAARLFTQWILSDKVPVNAIGYRIVQGGAAHRRPERIDAAFLEYLGSIQSLASTHIPDELEVIRIFMETFPEIRHIACFDTFFHSSMPAYAKYYPLPRALRAEGVQKYGFHGLSYEYVMYHLQQEHADEANGKIIIAHLGNGASLAAVHQGRSVDTTMGMTPIGGLMMGTRCGDIDPGVLLYLLQQKQLSPSELDHLLSHESGLKGVSGMSADMETLLKLEPEHLPVAEALELFCYSIRKMTGAMAAALNGIDTLVFTGGIGEHAAVIRSRVCDGLQYLGIKIDAQHNRSSMLISSAASTVKVRVIKTDEAFMIAHHMLRFS</sequence>
<comment type="caution">
    <text evidence="9">Lacks conserved residue(s) required for the propagation of feature annotation.</text>
</comment>
<dbReference type="PROSITE" id="PS01076">
    <property type="entry name" value="ACETATE_KINASE_2"/>
    <property type="match status" value="1"/>
</dbReference>
<dbReference type="PRINTS" id="PR00471">
    <property type="entry name" value="ACETATEKNASE"/>
</dbReference>
<dbReference type="Proteomes" id="UP001199816">
    <property type="component" value="Unassembled WGS sequence"/>
</dbReference>
<dbReference type="EMBL" id="JAJNEC010000004">
    <property type="protein sequence ID" value="MCD2422112.1"/>
    <property type="molecule type" value="Genomic_DNA"/>
</dbReference>
<evidence type="ECO:0000256" key="5">
    <source>
        <dbReference type="ARBA" id="ARBA00022741"/>
    </source>
</evidence>
<dbReference type="SUPFAM" id="SSF53067">
    <property type="entry name" value="Actin-like ATPase domain"/>
    <property type="match status" value="2"/>
</dbReference>
<proteinExistence type="inferred from homology"/>
<dbReference type="HAMAP" id="MF_00020">
    <property type="entry name" value="Acetate_kinase"/>
    <property type="match status" value="1"/>
</dbReference>
<dbReference type="GO" id="GO:0008776">
    <property type="term" value="F:acetate kinase activity"/>
    <property type="evidence" value="ECO:0007669"/>
    <property type="project" value="UniProtKB-EC"/>
</dbReference>
<comment type="similarity">
    <text evidence="1 9 10">Belongs to the acetokinase family.</text>
</comment>
<comment type="function">
    <text evidence="9">Catalyzes the formation of acetyl phosphate from acetate and ATP. Can also catalyze the reverse reaction.</text>
</comment>
<dbReference type="PANTHER" id="PTHR21060:SF21">
    <property type="entry name" value="ACETATE KINASE"/>
    <property type="match status" value="1"/>
</dbReference>
<evidence type="ECO:0000256" key="10">
    <source>
        <dbReference type="RuleBase" id="RU003835"/>
    </source>
</evidence>
<dbReference type="InterPro" id="IPR004372">
    <property type="entry name" value="Ac/propionate_kinase"/>
</dbReference>
<comment type="subunit">
    <text evidence="9">Homodimer.</text>
</comment>
<gene>
    <name evidence="9" type="primary">ackA</name>
    <name evidence="11" type="ORF">LQ567_05015</name>
</gene>
<comment type="catalytic activity">
    <reaction evidence="9">
        <text>acetate + ATP = acetyl phosphate + ADP</text>
        <dbReference type="Rhea" id="RHEA:11352"/>
        <dbReference type="ChEBI" id="CHEBI:22191"/>
        <dbReference type="ChEBI" id="CHEBI:30089"/>
        <dbReference type="ChEBI" id="CHEBI:30616"/>
        <dbReference type="ChEBI" id="CHEBI:456216"/>
        <dbReference type="EC" id="2.7.2.1"/>
    </reaction>
</comment>
<keyword evidence="8 9" id="KW-0460">Magnesium</keyword>
<keyword evidence="5 9" id="KW-0547">Nucleotide-binding</keyword>
<evidence type="ECO:0000256" key="6">
    <source>
        <dbReference type="ARBA" id="ARBA00022777"/>
    </source>
</evidence>
<keyword evidence="3 9" id="KW-0808">Transferase</keyword>
<reference evidence="11 12" key="1">
    <citation type="submission" date="2021-11" db="EMBL/GenBank/DDBJ databases">
        <title>Genomic of Niabella pedocola.</title>
        <authorList>
            <person name="Wu T."/>
        </authorList>
    </citation>
    <scope>NUCLEOTIDE SEQUENCE [LARGE SCALE GENOMIC DNA]</scope>
    <source>
        <strain evidence="11 12">JCM 31011</strain>
    </source>
</reference>
<comment type="subcellular location">
    <subcellularLocation>
        <location evidence="9">Cytoplasm</location>
    </subcellularLocation>
</comment>
<dbReference type="Pfam" id="PF00871">
    <property type="entry name" value="Acetate_kinase"/>
    <property type="match status" value="1"/>
</dbReference>
<dbReference type="EC" id="2.7.2.1" evidence="9"/>
<dbReference type="InterPro" id="IPR000890">
    <property type="entry name" value="Aliphatic_acid_kin_short-chain"/>
</dbReference>
<evidence type="ECO:0000313" key="12">
    <source>
        <dbReference type="Proteomes" id="UP001199816"/>
    </source>
</evidence>
<evidence type="ECO:0000256" key="7">
    <source>
        <dbReference type="ARBA" id="ARBA00022840"/>
    </source>
</evidence>
<keyword evidence="4 9" id="KW-0479">Metal-binding</keyword>
<feature type="site" description="Transition state stabilizer" evidence="9">
    <location>
        <position position="240"/>
    </location>
</feature>
<feature type="site" description="Transition state stabilizer" evidence="9">
    <location>
        <position position="180"/>
    </location>
</feature>
<dbReference type="InterPro" id="IPR043129">
    <property type="entry name" value="ATPase_NBD"/>
</dbReference>
<keyword evidence="7 9" id="KW-0067">ATP-binding</keyword>
<feature type="binding site" evidence="9">
    <location>
        <position position="379"/>
    </location>
    <ligand>
        <name>Mg(2+)</name>
        <dbReference type="ChEBI" id="CHEBI:18420"/>
    </ligand>
</feature>
<comment type="pathway">
    <text evidence="9">Metabolic intermediate biosynthesis; acetyl-CoA biosynthesis; acetyl-CoA from acetate: step 1/2.</text>
</comment>
<feature type="binding site" evidence="9">
    <location>
        <begin position="329"/>
        <end position="333"/>
    </location>
    <ligand>
        <name>ATP</name>
        <dbReference type="ChEBI" id="CHEBI:30616"/>
    </ligand>
</feature>
<evidence type="ECO:0000256" key="4">
    <source>
        <dbReference type="ARBA" id="ARBA00022723"/>
    </source>
</evidence>
<evidence type="ECO:0000256" key="1">
    <source>
        <dbReference type="ARBA" id="ARBA00008748"/>
    </source>
</evidence>
<evidence type="ECO:0000256" key="3">
    <source>
        <dbReference type="ARBA" id="ARBA00022679"/>
    </source>
</evidence>
<keyword evidence="2 9" id="KW-0963">Cytoplasm</keyword>
<feature type="binding site" evidence="9">
    <location>
        <position position="20"/>
    </location>
    <ligand>
        <name>ATP</name>
        <dbReference type="ChEBI" id="CHEBI:30616"/>
    </ligand>
</feature>
<feature type="binding site" evidence="9">
    <location>
        <begin position="207"/>
        <end position="211"/>
    </location>
    <ligand>
        <name>ATP</name>
        <dbReference type="ChEBI" id="CHEBI:30616"/>
    </ligand>
</feature>
<comment type="cofactor">
    <cofactor evidence="9">
        <name>Mg(2+)</name>
        <dbReference type="ChEBI" id="CHEBI:18420"/>
    </cofactor>
    <cofactor evidence="9">
        <name>Mn(2+)</name>
        <dbReference type="ChEBI" id="CHEBI:29035"/>
    </cofactor>
    <text evidence="9">Mg(2+). Can also accept Mn(2+).</text>
</comment>
<feature type="active site" description="Proton donor/acceptor" evidence="9">
    <location>
        <position position="149"/>
    </location>
</feature>
<name>A0ABS8PLY0_9BACT</name>
<keyword evidence="12" id="KW-1185">Reference proteome</keyword>
<dbReference type="PANTHER" id="PTHR21060">
    <property type="entry name" value="ACETATE KINASE"/>
    <property type="match status" value="1"/>
</dbReference>
<evidence type="ECO:0000256" key="9">
    <source>
        <dbReference type="HAMAP-Rule" id="MF_00020"/>
    </source>
</evidence>
<evidence type="ECO:0000256" key="8">
    <source>
        <dbReference type="ARBA" id="ARBA00022842"/>
    </source>
</evidence>
<keyword evidence="6 9" id="KW-0418">Kinase</keyword>
<organism evidence="11 12">
    <name type="scientific">Niabella pedocola</name>
    <dbReference type="NCBI Taxonomy" id="1752077"/>
    <lineage>
        <taxon>Bacteria</taxon>
        <taxon>Pseudomonadati</taxon>
        <taxon>Bacteroidota</taxon>
        <taxon>Chitinophagia</taxon>
        <taxon>Chitinophagales</taxon>
        <taxon>Chitinophagaceae</taxon>
        <taxon>Niabella</taxon>
    </lineage>
</organism>
<comment type="caution">
    <text evidence="11">The sequence shown here is derived from an EMBL/GenBank/DDBJ whole genome shotgun (WGS) entry which is preliminary data.</text>
</comment>
<accession>A0ABS8PLY0</accession>